<proteinExistence type="predicted"/>
<dbReference type="Proteomes" id="UP000007721">
    <property type="component" value="Chromosome"/>
</dbReference>
<sequence length="310" mass="34021">MKKTLSSAFVRTLFIATAFFTLTAAQSWAGGAQHYPNGVEDFAVGALPPPGTYLVNYMILAQKNSLRDNSGNGLPADFNASVFAEVPRLVYVSPLKVLGANWAAQIFVPFYSADVTASSTAIPPLNFDVNDKGVGDIIFSPLVFGWHFSPELHAVLALDTWAPTGNYDAKNPATQILSKNHWTFEPVLAVSYLKEGFDVSAKFMYDFNTKNSDTDTRPGQEFHFDWALGYGLKNGLSGGVVGYNYWQTTDDEVGGATVKDSLSRLGGIGLGIKYWPKQGPFTMTFKQYWEYGARNIATGPQTQFKFSYAF</sequence>
<dbReference type="OrthoDB" id="9798341at2"/>
<keyword evidence="3" id="KW-1185">Reference proteome</keyword>
<reference evidence="2 3" key="1">
    <citation type="submission" date="2009-01" db="EMBL/GenBank/DDBJ databases">
        <title>Complete sequence of Geobacter sp. FRC-32.</title>
        <authorList>
            <consortium name="US DOE Joint Genome Institute"/>
            <person name="Lucas S."/>
            <person name="Copeland A."/>
            <person name="Lapidus A."/>
            <person name="Glavina del Rio T."/>
            <person name="Dalin E."/>
            <person name="Tice H."/>
            <person name="Bruce D."/>
            <person name="Goodwin L."/>
            <person name="Pitluck S."/>
            <person name="Saunders E."/>
            <person name="Brettin T."/>
            <person name="Detter J.C."/>
            <person name="Han C."/>
            <person name="Larimer F."/>
            <person name="Land M."/>
            <person name="Hauser L."/>
            <person name="Kyrpides N."/>
            <person name="Ovchinnikova G."/>
            <person name="Kostka J."/>
            <person name="Richardson P."/>
        </authorList>
    </citation>
    <scope>NUCLEOTIDE SEQUENCE [LARGE SCALE GENOMIC DNA]</scope>
    <source>
        <strain evidence="3">DSM 22248 / JCM 15807 / FRC-32</strain>
    </source>
</reference>
<evidence type="ECO:0000313" key="3">
    <source>
        <dbReference type="Proteomes" id="UP000007721"/>
    </source>
</evidence>
<feature type="signal peptide" evidence="1">
    <location>
        <begin position="1"/>
        <end position="29"/>
    </location>
</feature>
<dbReference type="HOGENOM" id="CLU_066206_2_0_7"/>
<accession>B9M007</accession>
<dbReference type="InterPro" id="IPR025737">
    <property type="entry name" value="FApF"/>
</dbReference>
<evidence type="ECO:0000256" key="1">
    <source>
        <dbReference type="SAM" id="SignalP"/>
    </source>
</evidence>
<evidence type="ECO:0000313" key="2">
    <source>
        <dbReference type="EMBL" id="ACM20787.1"/>
    </source>
</evidence>
<name>B9M007_GEODF</name>
<dbReference type="Pfam" id="PF13557">
    <property type="entry name" value="Phenol_MetA_deg"/>
    <property type="match status" value="1"/>
</dbReference>
<organism evidence="2 3">
    <name type="scientific">Geotalea daltonii (strain DSM 22248 / JCM 15807 / FRC-32)</name>
    <name type="common">Geobacter daltonii</name>
    <dbReference type="NCBI Taxonomy" id="316067"/>
    <lineage>
        <taxon>Bacteria</taxon>
        <taxon>Pseudomonadati</taxon>
        <taxon>Thermodesulfobacteriota</taxon>
        <taxon>Desulfuromonadia</taxon>
        <taxon>Geobacterales</taxon>
        <taxon>Geobacteraceae</taxon>
        <taxon>Geotalea</taxon>
    </lineage>
</organism>
<dbReference type="STRING" id="316067.Geob_2434"/>
<keyword evidence="1" id="KW-0732">Signal</keyword>
<dbReference type="RefSeq" id="WP_012647516.1">
    <property type="nucleotide sequence ID" value="NC_011979.1"/>
</dbReference>
<protein>
    <submittedName>
        <fullName evidence="2">Phenol transport outer membrane protein, putative</fullName>
    </submittedName>
</protein>
<dbReference type="AlphaFoldDB" id="B9M007"/>
<gene>
    <name evidence="2" type="ordered locus">Geob_2434</name>
</gene>
<dbReference type="EMBL" id="CP001390">
    <property type="protein sequence ID" value="ACM20787.1"/>
    <property type="molecule type" value="Genomic_DNA"/>
</dbReference>
<dbReference type="eggNOG" id="COG4313">
    <property type="taxonomic scope" value="Bacteria"/>
</dbReference>
<dbReference type="KEGG" id="geo:Geob_2434"/>
<feature type="chain" id="PRO_5002888584" evidence="1">
    <location>
        <begin position="30"/>
        <end position="310"/>
    </location>
</feature>